<accession>A0ABD5ZZH0</accession>
<protein>
    <submittedName>
        <fullName evidence="3">DUF5798 family protein</fullName>
    </submittedName>
</protein>
<gene>
    <name evidence="3" type="ORF">ACFQKE_11120</name>
</gene>
<evidence type="ECO:0000256" key="1">
    <source>
        <dbReference type="SAM" id="Coils"/>
    </source>
</evidence>
<keyword evidence="4" id="KW-1185">Reference proteome</keyword>
<reference evidence="3 4" key="1">
    <citation type="journal article" date="2019" name="Int. J. Syst. Evol. Microbiol.">
        <title>The Global Catalogue of Microorganisms (GCM) 10K type strain sequencing project: providing services to taxonomists for standard genome sequencing and annotation.</title>
        <authorList>
            <consortium name="The Broad Institute Genomics Platform"/>
            <consortium name="The Broad Institute Genome Sequencing Center for Infectious Disease"/>
            <person name="Wu L."/>
            <person name="Ma J."/>
        </authorList>
    </citation>
    <scope>NUCLEOTIDE SEQUENCE [LARGE SCALE GENOMIC DNA]</scope>
    <source>
        <strain evidence="3 4">GX21</strain>
    </source>
</reference>
<dbReference type="RefSeq" id="WP_379704151.1">
    <property type="nucleotide sequence ID" value="NZ_JBHTAT010000001.1"/>
</dbReference>
<dbReference type="AlphaFoldDB" id="A0ABD5ZZH0"/>
<dbReference type="InterPro" id="IPR043816">
    <property type="entry name" value="DUF5798"/>
</dbReference>
<evidence type="ECO:0000313" key="3">
    <source>
        <dbReference type="EMBL" id="MFC7255834.1"/>
    </source>
</evidence>
<dbReference type="EMBL" id="JBHTAT010000001">
    <property type="protein sequence ID" value="MFC7255834.1"/>
    <property type="molecule type" value="Genomic_DNA"/>
</dbReference>
<sequence length="104" mass="11355">MGLGSTAKKLQQVVDMAEDVYTRLNQLKEQIAEMRETVTETRDRVDDLDHELAEQRAILDALAEREGIDVEAITAEVHVVDAEDVAGDDDADGDEDGDTPTADA</sequence>
<dbReference type="Proteomes" id="UP001596434">
    <property type="component" value="Unassembled WGS sequence"/>
</dbReference>
<feature type="coiled-coil region" evidence="1">
    <location>
        <begin position="7"/>
        <end position="65"/>
    </location>
</feature>
<comment type="caution">
    <text evidence="3">The sequence shown here is derived from an EMBL/GenBank/DDBJ whole genome shotgun (WGS) entry which is preliminary data.</text>
</comment>
<feature type="region of interest" description="Disordered" evidence="2">
    <location>
        <begin position="82"/>
        <end position="104"/>
    </location>
</feature>
<evidence type="ECO:0000313" key="4">
    <source>
        <dbReference type="Proteomes" id="UP001596434"/>
    </source>
</evidence>
<name>A0ABD5ZZH0_9EURY</name>
<proteinExistence type="predicted"/>
<keyword evidence="1" id="KW-0175">Coiled coil</keyword>
<evidence type="ECO:0000256" key="2">
    <source>
        <dbReference type="SAM" id="MobiDB-lite"/>
    </source>
</evidence>
<organism evidence="3 4">
    <name type="scientific">Haloplanus litoreus</name>
    <dbReference type="NCBI Taxonomy" id="767515"/>
    <lineage>
        <taxon>Archaea</taxon>
        <taxon>Methanobacteriati</taxon>
        <taxon>Methanobacteriota</taxon>
        <taxon>Stenosarchaea group</taxon>
        <taxon>Halobacteria</taxon>
        <taxon>Halobacteriales</taxon>
        <taxon>Haloferacaceae</taxon>
        <taxon>Haloplanus</taxon>
    </lineage>
</organism>
<feature type="compositionally biased region" description="Acidic residues" evidence="2">
    <location>
        <begin position="82"/>
        <end position="98"/>
    </location>
</feature>
<dbReference type="Pfam" id="PF19111">
    <property type="entry name" value="DUF5798"/>
    <property type="match status" value="1"/>
</dbReference>
<dbReference type="GeneID" id="96954209"/>